<proteinExistence type="predicted"/>
<sequence length="46" mass="5067">MRPASQGRGMDLATARALLAELELHEVEDLDDAWFEAELAELLPTA</sequence>
<name>A0A562ILA0_9ACTN</name>
<dbReference type="EMBL" id="VLKF01000001">
    <property type="protein sequence ID" value="TWH71787.1"/>
    <property type="molecule type" value="Genomic_DNA"/>
</dbReference>
<evidence type="ECO:0000313" key="1">
    <source>
        <dbReference type="EMBL" id="TWH71787.1"/>
    </source>
</evidence>
<accession>A0A562ILA0</accession>
<gene>
    <name evidence="1" type="ORF">JD78_00285</name>
</gene>
<reference evidence="1 2" key="1">
    <citation type="submission" date="2019-07" db="EMBL/GenBank/DDBJ databases">
        <title>R&amp;d 2014.</title>
        <authorList>
            <person name="Klenk H.-P."/>
        </authorList>
    </citation>
    <scope>NUCLEOTIDE SEQUENCE [LARGE SCALE GENOMIC DNA]</scope>
    <source>
        <strain evidence="1 2">DSM 45764</strain>
    </source>
</reference>
<protein>
    <submittedName>
        <fullName evidence="1">Uncharacterized protein</fullName>
    </submittedName>
</protein>
<dbReference type="Proteomes" id="UP000321490">
    <property type="component" value="Unassembled WGS sequence"/>
</dbReference>
<comment type="caution">
    <text evidence="1">The sequence shown here is derived from an EMBL/GenBank/DDBJ whole genome shotgun (WGS) entry which is preliminary data.</text>
</comment>
<evidence type="ECO:0000313" key="2">
    <source>
        <dbReference type="Proteomes" id="UP000321490"/>
    </source>
</evidence>
<organism evidence="1 2">
    <name type="scientific">Modestobacter roseus</name>
    <dbReference type="NCBI Taxonomy" id="1181884"/>
    <lineage>
        <taxon>Bacteria</taxon>
        <taxon>Bacillati</taxon>
        <taxon>Actinomycetota</taxon>
        <taxon>Actinomycetes</taxon>
        <taxon>Geodermatophilales</taxon>
        <taxon>Geodermatophilaceae</taxon>
        <taxon>Modestobacter</taxon>
    </lineage>
</organism>
<dbReference type="AlphaFoldDB" id="A0A562ILA0"/>
<keyword evidence="2" id="KW-1185">Reference proteome</keyword>